<protein>
    <submittedName>
        <fullName evidence="1">Toxin</fullName>
    </submittedName>
</protein>
<comment type="caution">
    <text evidence="1">The sequence shown here is derived from an EMBL/GenBank/DDBJ whole genome shotgun (WGS) entry which is preliminary data.</text>
</comment>
<name>A0A433WNX0_9BACT</name>
<dbReference type="Proteomes" id="UP000281028">
    <property type="component" value="Unassembled WGS sequence"/>
</dbReference>
<evidence type="ECO:0000313" key="2">
    <source>
        <dbReference type="Proteomes" id="UP000281028"/>
    </source>
</evidence>
<organism evidence="1 2">
    <name type="scientific">Chitinophaga solisilvae</name>
    <dbReference type="NCBI Taxonomy" id="1233460"/>
    <lineage>
        <taxon>Bacteria</taxon>
        <taxon>Pseudomonadati</taxon>
        <taxon>Bacteroidota</taxon>
        <taxon>Chitinophagia</taxon>
        <taxon>Chitinophagales</taxon>
        <taxon>Chitinophagaceae</taxon>
        <taxon>Chitinophaga</taxon>
    </lineage>
</organism>
<reference evidence="1" key="1">
    <citation type="submission" date="2020-05" db="EMBL/GenBank/DDBJ databases">
        <title>Chitinophaga laudate sp. nov., isolated from a tropical peat swamp.</title>
        <authorList>
            <person name="Goh C.B.S."/>
            <person name="Lee M.S."/>
            <person name="Parimannan S."/>
            <person name="Pasbakhsh P."/>
            <person name="Yule C.M."/>
            <person name="Rajandas H."/>
            <person name="Loke S."/>
            <person name="Croft L."/>
            <person name="Tan J.B.L."/>
        </authorList>
    </citation>
    <scope>NUCLEOTIDE SEQUENCE</scope>
    <source>
        <strain evidence="1">Mgbs1</strain>
    </source>
</reference>
<evidence type="ECO:0000313" key="1">
    <source>
        <dbReference type="EMBL" id="NSL89293.1"/>
    </source>
</evidence>
<proteinExistence type="predicted"/>
<gene>
    <name evidence="1" type="ORF">ECE50_020800</name>
</gene>
<dbReference type="EMBL" id="RIAR02000001">
    <property type="protein sequence ID" value="NSL89293.1"/>
    <property type="molecule type" value="Genomic_DNA"/>
</dbReference>
<dbReference type="AlphaFoldDB" id="A0A433WNX0"/>
<accession>A0A433WNX0</accession>
<keyword evidence="2" id="KW-1185">Reference proteome</keyword>
<sequence length="112" mass="12906">MKRFLTDFSIKLNLWNIIYRNDRGKNLQALLDLDITPNKRTAIIRQLLATDYSQGPVNDTLHGGTQMWVFGKMHNEVEIYIKITLGNPGASVICISFHKAEFPMKYPLKQLL</sequence>
<dbReference type="OrthoDB" id="1366475at2"/>